<dbReference type="InterPro" id="IPR009636">
    <property type="entry name" value="SCAF"/>
</dbReference>
<dbReference type="GO" id="GO:0019069">
    <property type="term" value="P:viral capsid assembly"/>
    <property type="evidence" value="ECO:0007669"/>
    <property type="project" value="InterPro"/>
</dbReference>
<organism evidence="1 2">
    <name type="scientific">Eggerthella phage PMBT5</name>
    <dbReference type="NCBI Taxonomy" id="2283015"/>
    <lineage>
        <taxon>Viruses</taxon>
        <taxon>Duplodnaviria</taxon>
        <taxon>Heunggongvirae</taxon>
        <taxon>Uroviricota</taxon>
        <taxon>Caudoviricetes</taxon>
        <taxon>Lentavirus</taxon>
        <taxon>Lentavirus PMBT5</taxon>
    </lineage>
</organism>
<gene>
    <name evidence="1" type="ORF">HOT76_gp15</name>
</gene>
<evidence type="ECO:0000313" key="2">
    <source>
        <dbReference type="Proteomes" id="UP000258104"/>
    </source>
</evidence>
<sequence>MENIREIVARLGIECDAAQLEKEVLANYRTIAEVDGTKAKIDALNADIEARDAQIADLGKKVDELSASGAEIDALKAQVEQYRASEQEAKQKAEADAAKQQFEQSFTDALKDRKFSNDFTRRAVMEEVRKMRETDSVSGLEALIEQATKDVPDVWFNPNKPNPQTVPAPTDNAAKVELNNVREIMGLPTE</sequence>
<name>A0A345MKC9_9CAUD</name>
<dbReference type="EMBL" id="MH626557">
    <property type="protein sequence ID" value="AXH71792.1"/>
    <property type="molecule type" value="Genomic_DNA"/>
</dbReference>
<dbReference type="GeneID" id="54998172"/>
<protein>
    <submittedName>
        <fullName evidence="1">Minor structural protein</fullName>
    </submittedName>
</protein>
<proteinExistence type="predicted"/>
<dbReference type="KEGG" id="vg:54998172"/>
<dbReference type="Proteomes" id="UP000258104">
    <property type="component" value="Segment"/>
</dbReference>
<dbReference type="Pfam" id="PF06810">
    <property type="entry name" value="Phage_scaffold"/>
    <property type="match status" value="1"/>
</dbReference>
<keyword evidence="2" id="KW-1185">Reference proteome</keyword>
<accession>A0A345MKC9</accession>
<dbReference type="RefSeq" id="YP_009807294.1">
    <property type="nucleotide sequence ID" value="NC_048022.1"/>
</dbReference>
<reference evidence="2" key="1">
    <citation type="submission" date="2018-07" db="EMBL/GenBank/DDBJ databases">
        <title>Complete genome of the first Eggerthella lenta phage.</title>
        <authorList>
            <person name="Koberg S."/>
            <person name="Brinks E."/>
        </authorList>
    </citation>
    <scope>NUCLEOTIDE SEQUENCE [LARGE SCALE GENOMIC DNA]</scope>
</reference>
<evidence type="ECO:0000313" key="1">
    <source>
        <dbReference type="EMBL" id="AXH71792.1"/>
    </source>
</evidence>